<feature type="domain" description="TerD" evidence="2">
    <location>
        <begin position="1"/>
        <end position="190"/>
    </location>
</feature>
<comment type="similarity">
    <text evidence="1">Belongs to the CAPAB/TerDEXZ family.</text>
</comment>
<evidence type="ECO:0000313" key="4">
    <source>
        <dbReference type="Proteomes" id="UP000008204"/>
    </source>
</evidence>
<dbReference type="EMBL" id="CP001287">
    <property type="protein sequence ID" value="ACK66108.1"/>
    <property type="molecule type" value="Genomic_DNA"/>
</dbReference>
<dbReference type="eggNOG" id="COG2310">
    <property type="taxonomic scope" value="Bacteria"/>
</dbReference>
<dbReference type="InterPro" id="IPR003325">
    <property type="entry name" value="TerD"/>
</dbReference>
<reference evidence="4" key="1">
    <citation type="journal article" date="2011" name="MBio">
        <title>Novel metabolic attributes of the genus Cyanothece, comprising a group of unicellular nitrogen-fixing Cyanobacteria.</title>
        <authorList>
            <person name="Bandyopadhyay A."/>
            <person name="Elvitigala T."/>
            <person name="Welsh E."/>
            <person name="Stockel J."/>
            <person name="Liberton M."/>
            <person name="Min H."/>
            <person name="Sherman L.A."/>
            <person name="Pakrasi H.B."/>
        </authorList>
    </citation>
    <scope>NUCLEOTIDE SEQUENCE [LARGE SCALE GENOMIC DNA]</scope>
    <source>
        <strain evidence="4">PCC 8801</strain>
    </source>
</reference>
<dbReference type="OrthoDB" id="4123258at2"/>
<dbReference type="Proteomes" id="UP000008204">
    <property type="component" value="Chromosome"/>
</dbReference>
<keyword evidence="4" id="KW-1185">Reference proteome</keyword>
<accession>B7JZ31</accession>
<evidence type="ECO:0000313" key="3">
    <source>
        <dbReference type="EMBL" id="ACK66108.1"/>
    </source>
</evidence>
<organism evidence="3 4">
    <name type="scientific">Rippkaea orientalis (strain PCC 8801 / RF-1)</name>
    <name type="common">Cyanothece sp. (strain PCC 8801)</name>
    <dbReference type="NCBI Taxonomy" id="41431"/>
    <lineage>
        <taxon>Bacteria</taxon>
        <taxon>Bacillati</taxon>
        <taxon>Cyanobacteriota</taxon>
        <taxon>Cyanophyceae</taxon>
        <taxon>Oscillatoriophycideae</taxon>
        <taxon>Chroococcales</taxon>
        <taxon>Aphanothecaceae</taxon>
        <taxon>Rippkaea</taxon>
        <taxon>Rippkaea orientalis</taxon>
    </lineage>
</organism>
<protein>
    <submittedName>
        <fullName evidence="3">Stress protein</fullName>
    </submittedName>
</protein>
<dbReference type="PANTHER" id="PTHR32097">
    <property type="entry name" value="CAMP-BINDING PROTEIN 1-RELATED"/>
    <property type="match status" value="1"/>
</dbReference>
<dbReference type="RefSeq" id="WP_012595376.1">
    <property type="nucleotide sequence ID" value="NC_011726.1"/>
</dbReference>
<dbReference type="Gene3D" id="2.60.60.30">
    <property type="entry name" value="sav2460 like domains"/>
    <property type="match status" value="1"/>
</dbReference>
<name>B7JZ31_RIPO1</name>
<dbReference type="HOGENOM" id="CLU_055120_2_0_3"/>
<dbReference type="InterPro" id="IPR051324">
    <property type="entry name" value="Stress/Tellurium_Resist"/>
</dbReference>
<gene>
    <name evidence="3" type="ordered locus">PCC8801_2076</name>
</gene>
<dbReference type="CDD" id="cd06974">
    <property type="entry name" value="TerD_like"/>
    <property type="match status" value="1"/>
</dbReference>
<dbReference type="STRING" id="41431.PCC8801_2076"/>
<dbReference type="Pfam" id="PF02342">
    <property type="entry name" value="TerD"/>
    <property type="match status" value="1"/>
</dbReference>
<evidence type="ECO:0000259" key="2">
    <source>
        <dbReference type="Pfam" id="PF02342"/>
    </source>
</evidence>
<sequence>MGISLSKGERISLEKVSPGLEAALVGLGWNVKRVDTGKDYDIDVSVFMLGADEKLPSDQHFIFYNNLKSPDSDHCVEHMGDNLTGAGEGDDEVILVNLTKIPANIQKLVFVVTIHQADERGQNFGQIENAFVRLVDVKTKQEILRYDLTEDCSIETAMVMAEIYNKDNQWRMSAVGSGYQGGLQAILNRYQN</sequence>
<proteinExistence type="inferred from homology"/>
<dbReference type="AlphaFoldDB" id="B7JZ31"/>
<dbReference type="PANTHER" id="PTHR32097:SF4">
    <property type="entry name" value="GENERAL STRESS PROTEIN 16U"/>
    <property type="match status" value="1"/>
</dbReference>
<dbReference type="KEGG" id="cyp:PCC8801_2076"/>
<evidence type="ECO:0000256" key="1">
    <source>
        <dbReference type="ARBA" id="ARBA00008775"/>
    </source>
</evidence>